<reference evidence="2 3" key="1">
    <citation type="submission" date="2017-11" db="EMBL/GenBank/DDBJ databases">
        <title>Understudied soil microbes with underappreciated capabilities: Untangling the Clostridium saccharolyticum group.</title>
        <authorList>
            <person name="Leschine S."/>
        </authorList>
    </citation>
    <scope>NUCLEOTIDE SEQUENCE [LARGE SCALE GENOMIC DNA]</scope>
    <source>
        <strain evidence="2 3">18A</strain>
    </source>
</reference>
<dbReference type="EMBL" id="PGET01000001">
    <property type="protein sequence ID" value="PJJ30519.1"/>
    <property type="molecule type" value="Genomic_DNA"/>
</dbReference>
<keyword evidence="1" id="KW-0175">Coiled coil</keyword>
<sequence>MKNYILLTQIRKGVLVSGQGGCSQLGLGTSRRSRASIDSREVTKIDKEILIEYSDALARMKLLREQLQKKQEHLDRLRERGYVVADTVTMGKRGKKPLGTAVIIGYPFPESQRASRAYERCYAILMDEEEELLELIGEVEEYIAGIDKVEIRNIMTLYYVENMNWVQVAHRMNDLYKDQIFKGKMRCYTDDSCRCKHDRFLEKD</sequence>
<dbReference type="RefSeq" id="WP_100306765.1">
    <property type="nucleotide sequence ID" value="NZ_PGET01000001.1"/>
</dbReference>
<protein>
    <submittedName>
        <fullName evidence="2">Uncharacterized protein</fullName>
    </submittedName>
</protein>
<organism evidence="2 3">
    <name type="scientific">[Clostridium] celerecrescens 18A</name>
    <dbReference type="NCBI Taxonomy" id="1286362"/>
    <lineage>
        <taxon>Bacteria</taxon>
        <taxon>Bacillati</taxon>
        <taxon>Bacillota</taxon>
        <taxon>Clostridia</taxon>
        <taxon>Lachnospirales</taxon>
        <taxon>Lachnospiraceae</taxon>
        <taxon>Lacrimispora</taxon>
    </lineage>
</organism>
<evidence type="ECO:0000313" key="3">
    <source>
        <dbReference type="Proteomes" id="UP000231092"/>
    </source>
</evidence>
<accession>A0A2M8ZAP9</accession>
<feature type="coiled-coil region" evidence="1">
    <location>
        <begin position="50"/>
        <end position="80"/>
    </location>
</feature>
<evidence type="ECO:0000256" key="1">
    <source>
        <dbReference type="SAM" id="Coils"/>
    </source>
</evidence>
<gene>
    <name evidence="2" type="ORF">H171_4125</name>
</gene>
<dbReference type="Proteomes" id="UP000231092">
    <property type="component" value="Unassembled WGS sequence"/>
</dbReference>
<comment type="caution">
    <text evidence="2">The sequence shown here is derived from an EMBL/GenBank/DDBJ whole genome shotgun (WGS) entry which is preliminary data.</text>
</comment>
<evidence type="ECO:0000313" key="2">
    <source>
        <dbReference type="EMBL" id="PJJ30519.1"/>
    </source>
</evidence>
<dbReference type="AlphaFoldDB" id="A0A2M8ZAP9"/>
<name>A0A2M8ZAP9_9FIRM</name>
<dbReference type="OrthoDB" id="1936007at2"/>
<proteinExistence type="predicted"/>